<dbReference type="EMBL" id="OZ022409">
    <property type="protein sequence ID" value="CAK9440088.1"/>
    <property type="molecule type" value="Genomic_DNA"/>
</dbReference>
<keyword evidence="3" id="KW-1185">Reference proteome</keyword>
<organism evidence="2 3">
    <name type="scientific">Lodderomyces beijingensis</name>
    <dbReference type="NCBI Taxonomy" id="1775926"/>
    <lineage>
        <taxon>Eukaryota</taxon>
        <taxon>Fungi</taxon>
        <taxon>Dikarya</taxon>
        <taxon>Ascomycota</taxon>
        <taxon>Saccharomycotina</taxon>
        <taxon>Pichiomycetes</taxon>
        <taxon>Debaryomycetaceae</taxon>
        <taxon>Candida/Lodderomyces clade</taxon>
        <taxon>Lodderomyces</taxon>
    </lineage>
</organism>
<accession>A0ABP0ZPX2</accession>
<feature type="compositionally biased region" description="Low complexity" evidence="1">
    <location>
        <begin position="9"/>
        <end position="27"/>
    </location>
</feature>
<feature type="compositionally biased region" description="Low complexity" evidence="1">
    <location>
        <begin position="325"/>
        <end position="340"/>
    </location>
</feature>
<dbReference type="GeneID" id="92209384"/>
<evidence type="ECO:0000256" key="1">
    <source>
        <dbReference type="SAM" id="MobiDB-lite"/>
    </source>
</evidence>
<name>A0ABP0ZPX2_9ASCO</name>
<protein>
    <submittedName>
        <fullName evidence="2">Uncharacterized protein</fullName>
    </submittedName>
</protein>
<feature type="region of interest" description="Disordered" evidence="1">
    <location>
        <begin position="1"/>
        <end position="50"/>
    </location>
</feature>
<feature type="compositionally biased region" description="Polar residues" evidence="1">
    <location>
        <begin position="68"/>
        <end position="80"/>
    </location>
</feature>
<feature type="region of interest" description="Disordered" evidence="1">
    <location>
        <begin position="256"/>
        <end position="287"/>
    </location>
</feature>
<dbReference type="RefSeq" id="XP_066831126.1">
    <property type="nucleotide sequence ID" value="XM_066974381.1"/>
</dbReference>
<proteinExistence type="predicted"/>
<dbReference type="Proteomes" id="UP001497383">
    <property type="component" value="Chromosome 5"/>
</dbReference>
<feature type="region of interest" description="Disordered" evidence="1">
    <location>
        <begin position="412"/>
        <end position="484"/>
    </location>
</feature>
<evidence type="ECO:0000313" key="2">
    <source>
        <dbReference type="EMBL" id="CAK9440088.1"/>
    </source>
</evidence>
<feature type="compositionally biased region" description="Acidic residues" evidence="1">
    <location>
        <begin position="426"/>
        <end position="440"/>
    </location>
</feature>
<feature type="compositionally biased region" description="Polar residues" evidence="1">
    <location>
        <begin position="256"/>
        <end position="272"/>
    </location>
</feature>
<evidence type="ECO:0000313" key="3">
    <source>
        <dbReference type="Proteomes" id="UP001497383"/>
    </source>
</evidence>
<gene>
    <name evidence="2" type="ORF">LODBEIA_P41880</name>
</gene>
<feature type="region of interest" description="Disordered" evidence="1">
    <location>
        <begin position="318"/>
        <end position="349"/>
    </location>
</feature>
<feature type="region of interest" description="Disordered" evidence="1">
    <location>
        <begin position="118"/>
        <end position="178"/>
    </location>
</feature>
<reference evidence="2 3" key="1">
    <citation type="submission" date="2024-03" db="EMBL/GenBank/DDBJ databases">
        <authorList>
            <person name="Brejova B."/>
        </authorList>
    </citation>
    <scope>NUCLEOTIDE SEQUENCE [LARGE SCALE GENOMIC DNA]</scope>
    <source>
        <strain evidence="2 3">CBS 14171</strain>
    </source>
</reference>
<sequence length="484" mass="52602">MSQSTHDVNFNLYSNSSSSVDELNSANTGPNVKTMKSSNSSSSRQAQNIAGAGVGAGVGASVSAAAAPTTSKSQSDTHVNNPARFKEDPHEIEKLHDFVRKTINKLKLSPAIRHHQSLTTPEKKNHQQPSQSSQSQSQSQAQPRLHHQSQSQQSQSQNLLAMSSPPASRHHNSVASCSSSSSDIFERSVSNNDHLTCLSNPETPIHYNIENYTSPILDTTTEILTNPNIQLDQVRLNCYCDEITLAKGNNFLYRSHTGTHTSPENSSQNSVTPADLSPPVSLSPTLRPRARSIISQSIISTLDGSKFSNHAGCKSNLSKSTPGIQLSAKQSQSQSQQLHQTAPPPPFSFFQTKRSSSFAGATPFSRSNPREVADTNGVSPAIEFYSFADMISHEDEEGLAYLHEEADDYNENKIKTKSNKTNDNNNNDDDDDDNDDDEIDPLSKPRKFASLDAHIGSGIGSIREPPPNRRGSYATISAKDYIGV</sequence>
<feature type="compositionally biased region" description="Low complexity" evidence="1">
    <location>
        <begin position="127"/>
        <end position="157"/>
    </location>
</feature>
<feature type="region of interest" description="Disordered" evidence="1">
    <location>
        <begin position="65"/>
        <end position="91"/>
    </location>
</feature>